<dbReference type="WBParaSite" id="GPUH_0001756701-mRNA-1">
    <property type="protein sequence ID" value="GPUH_0001756701-mRNA-1"/>
    <property type="gene ID" value="GPUH_0001756701"/>
</dbReference>
<gene>
    <name evidence="1" type="ORF">GPUH_LOCUS17545</name>
</gene>
<evidence type="ECO:0000313" key="1">
    <source>
        <dbReference type="EMBL" id="VDN30002.1"/>
    </source>
</evidence>
<dbReference type="EMBL" id="UYRT01085332">
    <property type="protein sequence ID" value="VDN30002.1"/>
    <property type="molecule type" value="Genomic_DNA"/>
</dbReference>
<keyword evidence="2" id="KW-1185">Reference proteome</keyword>
<dbReference type="OrthoDB" id="206700at2759"/>
<name>A0A183E9A4_9BILA</name>
<dbReference type="Proteomes" id="UP000271098">
    <property type="component" value="Unassembled WGS sequence"/>
</dbReference>
<accession>A0A183E9A4</accession>
<evidence type="ECO:0000313" key="2">
    <source>
        <dbReference type="Proteomes" id="UP000271098"/>
    </source>
</evidence>
<dbReference type="AlphaFoldDB" id="A0A183E9A4"/>
<evidence type="ECO:0000313" key="3">
    <source>
        <dbReference type="WBParaSite" id="GPUH_0001756701-mRNA-1"/>
    </source>
</evidence>
<reference evidence="3" key="1">
    <citation type="submission" date="2016-06" db="UniProtKB">
        <authorList>
            <consortium name="WormBaseParasite"/>
        </authorList>
    </citation>
    <scope>IDENTIFICATION</scope>
</reference>
<reference evidence="1 2" key="2">
    <citation type="submission" date="2018-11" db="EMBL/GenBank/DDBJ databases">
        <authorList>
            <consortium name="Pathogen Informatics"/>
        </authorList>
    </citation>
    <scope>NUCLEOTIDE SEQUENCE [LARGE SCALE GENOMIC DNA]</scope>
</reference>
<proteinExistence type="predicted"/>
<organism evidence="3">
    <name type="scientific">Gongylonema pulchrum</name>
    <dbReference type="NCBI Taxonomy" id="637853"/>
    <lineage>
        <taxon>Eukaryota</taxon>
        <taxon>Metazoa</taxon>
        <taxon>Ecdysozoa</taxon>
        <taxon>Nematoda</taxon>
        <taxon>Chromadorea</taxon>
        <taxon>Rhabditida</taxon>
        <taxon>Spirurina</taxon>
        <taxon>Spiruromorpha</taxon>
        <taxon>Spiruroidea</taxon>
        <taxon>Gongylonematidae</taxon>
        <taxon>Gongylonema</taxon>
    </lineage>
</organism>
<protein>
    <submittedName>
        <fullName evidence="3">Helitron_like_N domain-containing protein</fullName>
    </submittedName>
</protein>
<sequence>MTVEEYLFGGCANFACFQDIAKKGNALPNAVNRSLQIKCSRMRAFIEKHRDSLHLHINQLRYFAASDGGT</sequence>